<dbReference type="AlphaFoldDB" id="A0A7W4UPZ3"/>
<evidence type="ECO:0000256" key="4">
    <source>
        <dbReference type="SAM" id="MobiDB-lite"/>
    </source>
</evidence>
<comment type="similarity">
    <text evidence="1 3">Belongs to the type-B carboxylesterase/lipase family.</text>
</comment>
<protein>
    <recommendedName>
        <fullName evidence="3">Carboxylic ester hydrolase</fullName>
        <ecNumber evidence="3">3.1.1.-</ecNumber>
    </recommendedName>
</protein>
<dbReference type="SUPFAM" id="SSF53474">
    <property type="entry name" value="alpha/beta-Hydrolases"/>
    <property type="match status" value="1"/>
</dbReference>
<dbReference type="EMBL" id="JACHWJ010000004">
    <property type="protein sequence ID" value="MBB2958421.1"/>
    <property type="molecule type" value="Genomic_DNA"/>
</dbReference>
<dbReference type="GO" id="GO:0016787">
    <property type="term" value="F:hydrolase activity"/>
    <property type="evidence" value="ECO:0007669"/>
    <property type="project" value="UniProtKB-KW"/>
</dbReference>
<dbReference type="InterPro" id="IPR029058">
    <property type="entry name" value="AB_hydrolase_fold"/>
</dbReference>
<feature type="domain" description="Carboxylesterase type B" evidence="5">
    <location>
        <begin position="20"/>
        <end position="479"/>
    </location>
</feature>
<dbReference type="PROSITE" id="PS00122">
    <property type="entry name" value="CARBOXYLESTERASE_B_1"/>
    <property type="match status" value="1"/>
</dbReference>
<dbReference type="InterPro" id="IPR050309">
    <property type="entry name" value="Type-B_Carboxylest/Lipase"/>
</dbReference>
<evidence type="ECO:0000313" key="6">
    <source>
        <dbReference type="EMBL" id="MBB2958421.1"/>
    </source>
</evidence>
<keyword evidence="2 3" id="KW-0378">Hydrolase</keyword>
<accession>A0A7W4UPZ3</accession>
<dbReference type="EC" id="3.1.1.-" evidence="3"/>
<dbReference type="InterPro" id="IPR002018">
    <property type="entry name" value="CarbesteraseB"/>
</dbReference>
<feature type="region of interest" description="Disordered" evidence="4">
    <location>
        <begin position="1"/>
        <end position="26"/>
    </location>
</feature>
<dbReference type="RefSeq" id="WP_244964236.1">
    <property type="nucleotide sequence ID" value="NZ_JACHWJ010000004.1"/>
</dbReference>
<evidence type="ECO:0000256" key="2">
    <source>
        <dbReference type="ARBA" id="ARBA00022801"/>
    </source>
</evidence>
<organism evidence="6 7">
    <name type="scientific">Pseudoclavibacter helvolus</name>
    <dbReference type="NCBI Taxonomy" id="255205"/>
    <lineage>
        <taxon>Bacteria</taxon>
        <taxon>Bacillati</taxon>
        <taxon>Actinomycetota</taxon>
        <taxon>Actinomycetes</taxon>
        <taxon>Micrococcales</taxon>
        <taxon>Microbacteriaceae</taxon>
        <taxon>Pseudoclavibacter</taxon>
    </lineage>
</organism>
<dbReference type="PANTHER" id="PTHR11559">
    <property type="entry name" value="CARBOXYLESTERASE"/>
    <property type="match status" value="1"/>
</dbReference>
<name>A0A7W4UPZ3_9MICO</name>
<evidence type="ECO:0000256" key="1">
    <source>
        <dbReference type="ARBA" id="ARBA00005964"/>
    </source>
</evidence>
<dbReference type="Gene3D" id="3.40.50.1820">
    <property type="entry name" value="alpha/beta hydrolase"/>
    <property type="match status" value="1"/>
</dbReference>
<reference evidence="6 7" key="1">
    <citation type="submission" date="2020-08" db="EMBL/GenBank/DDBJ databases">
        <title>Sequencing the genomes of 1000 actinobacteria strains.</title>
        <authorList>
            <person name="Klenk H.-P."/>
        </authorList>
    </citation>
    <scope>NUCLEOTIDE SEQUENCE [LARGE SCALE GENOMIC DNA]</scope>
    <source>
        <strain evidence="6 7">DSM 20419</strain>
    </source>
</reference>
<dbReference type="Pfam" id="PF00135">
    <property type="entry name" value="COesterase"/>
    <property type="match status" value="1"/>
</dbReference>
<proteinExistence type="inferred from homology"/>
<sequence length="479" mass="51278">MVPTAESHPSTLQQPRPVHPLVETPNGVLRGVADGATERWLGIRYAEPPTGERRWRAPVPVGAWSGVVDARIPGPIAPQARVKAMDVGETAITDEDCLFVKVWRPTTARAPAAEPRAVMVWVHGGAYVLGGPTQPVFDGAALADRGDVIVVTLSYRLGGLGFLELSTLDGAEGQFDSNLGLRDVLCALEWVRSNIGSFGGDPARVTVFGESAGAGIVSTLLATPSARGLFSAAIVESSPATSVYGLGRAKVVSERFVQKLGITAHDWAALRALSVSSIVETAGELFAEIPTEFPGTLAFAPVVDGELVPEHPVTVLSEGRGLPVPLIIGTNRDEATFFKLAKSPLLPVGEQALTTMITEIARENPSVEMPDREHILDAYEGVRQRMVGLGIARDVGFRMPTVWIAEGHARIAPTYLYRFDFATPLLKVLRLGATHGTEVAYVWGNLDTDPRGLAYKLGGRRQAGEVSDRMLALWTSFAR</sequence>
<evidence type="ECO:0000313" key="7">
    <source>
        <dbReference type="Proteomes" id="UP000545286"/>
    </source>
</evidence>
<dbReference type="Proteomes" id="UP000545286">
    <property type="component" value="Unassembled WGS sequence"/>
</dbReference>
<evidence type="ECO:0000259" key="5">
    <source>
        <dbReference type="Pfam" id="PF00135"/>
    </source>
</evidence>
<evidence type="ECO:0000256" key="3">
    <source>
        <dbReference type="RuleBase" id="RU361235"/>
    </source>
</evidence>
<dbReference type="InterPro" id="IPR019826">
    <property type="entry name" value="Carboxylesterase_B_AS"/>
</dbReference>
<comment type="caution">
    <text evidence="6">The sequence shown here is derived from an EMBL/GenBank/DDBJ whole genome shotgun (WGS) entry which is preliminary data.</text>
</comment>
<keyword evidence="7" id="KW-1185">Reference proteome</keyword>
<gene>
    <name evidence="6" type="ORF">FHX72_002567</name>
</gene>